<proteinExistence type="predicted"/>
<feature type="region of interest" description="Disordered" evidence="1">
    <location>
        <begin position="108"/>
        <end position="127"/>
    </location>
</feature>
<name>A0A212J2Z1_9BACT</name>
<evidence type="ECO:0000313" key="2">
    <source>
        <dbReference type="EMBL" id="SBV93826.1"/>
    </source>
</evidence>
<sequence>MRKTGALPCADRQIKTAVSQQDCTADAVGDRNRKRCLTQHHGKIASALPVADILTSGKEGKGAVMGADALFFAVKTPLWRLTPRVNRAGASVADACWRNRQHNFRAKLRSGTRPESQVLPDAASRQNSPTGNLAFSPAACTLPPINIWVCYAANAVAGIFYEHHVPGERAFYVYAAQGGCGGG</sequence>
<protein>
    <submittedName>
        <fullName evidence="2">Uncharacterized protein</fullName>
    </submittedName>
</protein>
<accession>A0A212J2Z1</accession>
<organism evidence="2">
    <name type="scientific">uncultured Desulfovibrio sp</name>
    <dbReference type="NCBI Taxonomy" id="167968"/>
    <lineage>
        <taxon>Bacteria</taxon>
        <taxon>Pseudomonadati</taxon>
        <taxon>Thermodesulfobacteriota</taxon>
        <taxon>Desulfovibrionia</taxon>
        <taxon>Desulfovibrionales</taxon>
        <taxon>Desulfovibrionaceae</taxon>
        <taxon>Desulfovibrio</taxon>
        <taxon>environmental samples</taxon>
    </lineage>
</organism>
<dbReference type="AlphaFoldDB" id="A0A212J2Z1"/>
<evidence type="ECO:0000256" key="1">
    <source>
        <dbReference type="SAM" id="MobiDB-lite"/>
    </source>
</evidence>
<reference evidence="2" key="1">
    <citation type="submission" date="2016-04" db="EMBL/GenBank/DDBJ databases">
        <authorList>
            <person name="Evans L.H."/>
            <person name="Alamgir A."/>
            <person name="Owens N."/>
            <person name="Weber N.D."/>
            <person name="Virtaneva K."/>
            <person name="Barbian K."/>
            <person name="Babar A."/>
            <person name="Rosenke K."/>
        </authorList>
    </citation>
    <scope>NUCLEOTIDE SEQUENCE</scope>
    <source>
        <strain evidence="2">92-2</strain>
    </source>
</reference>
<dbReference type="EMBL" id="FLUP01000001">
    <property type="protein sequence ID" value="SBV93826.1"/>
    <property type="molecule type" value="Genomic_DNA"/>
</dbReference>
<gene>
    <name evidence="2" type="ORF">KM92DES2_10453</name>
</gene>